<dbReference type="Gene3D" id="3.30.428.10">
    <property type="entry name" value="HIT-like"/>
    <property type="match status" value="1"/>
</dbReference>
<keyword evidence="2" id="KW-1185">Reference proteome</keyword>
<evidence type="ECO:0000313" key="1">
    <source>
        <dbReference type="EMBL" id="GIF90213.1"/>
    </source>
</evidence>
<dbReference type="AlphaFoldDB" id="A0A8J3K4P1"/>
<proteinExistence type="predicted"/>
<name>A0A8J3K4P1_9ACTN</name>
<evidence type="ECO:0008006" key="3">
    <source>
        <dbReference type="Google" id="ProtNLM"/>
    </source>
</evidence>
<organism evidence="1 2">
    <name type="scientific">Catellatospora chokoriensis</name>
    <dbReference type="NCBI Taxonomy" id="310353"/>
    <lineage>
        <taxon>Bacteria</taxon>
        <taxon>Bacillati</taxon>
        <taxon>Actinomycetota</taxon>
        <taxon>Actinomycetes</taxon>
        <taxon>Micromonosporales</taxon>
        <taxon>Micromonosporaceae</taxon>
        <taxon>Catellatospora</taxon>
    </lineage>
</organism>
<gene>
    <name evidence="1" type="ORF">Cch02nite_36570</name>
</gene>
<dbReference type="InterPro" id="IPR036265">
    <property type="entry name" value="HIT-like_sf"/>
</dbReference>
<protein>
    <recommendedName>
        <fullName evidence="3">Diadenosine tetraphosphate (Ap4A) HIT family hydrolase</fullName>
    </recommendedName>
</protein>
<sequence>MVMTGQPRLDCLICDKHRRDGPLVGPTVWEDEHLVISHRPAGEDGTTVLGYLYVESRRHVPYLADLTDTEAEAIGRAVRRAALGLRTELAADFVFSAIAGMSHAHFHQHVFVRHTGTPAEYGWMSGDQWHGAPRGTTEAVVGLCSRLRPYLDDGSAPSTSPRSTNGPGRS</sequence>
<reference evidence="1 2" key="1">
    <citation type="submission" date="2021-01" db="EMBL/GenBank/DDBJ databases">
        <title>Whole genome shotgun sequence of Catellatospora chokoriensis NBRC 107358.</title>
        <authorList>
            <person name="Komaki H."/>
            <person name="Tamura T."/>
        </authorList>
    </citation>
    <scope>NUCLEOTIDE SEQUENCE [LARGE SCALE GENOMIC DNA]</scope>
    <source>
        <strain evidence="1 2">NBRC 107358</strain>
    </source>
</reference>
<dbReference type="SUPFAM" id="SSF54197">
    <property type="entry name" value="HIT-like"/>
    <property type="match status" value="1"/>
</dbReference>
<comment type="caution">
    <text evidence="1">The sequence shown here is derived from an EMBL/GenBank/DDBJ whole genome shotgun (WGS) entry which is preliminary data.</text>
</comment>
<dbReference type="RefSeq" id="WP_239120623.1">
    <property type="nucleotide sequence ID" value="NZ_BAAALB010000009.1"/>
</dbReference>
<dbReference type="EMBL" id="BONG01000021">
    <property type="protein sequence ID" value="GIF90213.1"/>
    <property type="molecule type" value="Genomic_DNA"/>
</dbReference>
<evidence type="ECO:0000313" key="2">
    <source>
        <dbReference type="Proteomes" id="UP000619293"/>
    </source>
</evidence>
<dbReference type="Proteomes" id="UP000619293">
    <property type="component" value="Unassembled WGS sequence"/>
</dbReference>
<accession>A0A8J3K4P1</accession>